<dbReference type="SMART" id="SM00567">
    <property type="entry name" value="EZ_HEAT"/>
    <property type="match status" value="6"/>
</dbReference>
<dbReference type="InterPro" id="IPR027268">
    <property type="entry name" value="Peptidase_M4/M1_CTD_sf"/>
</dbReference>
<evidence type="ECO:0000256" key="7">
    <source>
        <dbReference type="ARBA" id="ARBA00022833"/>
    </source>
</evidence>
<evidence type="ECO:0000256" key="2">
    <source>
        <dbReference type="ARBA" id="ARBA00010136"/>
    </source>
</evidence>
<name>A0A7L9QBZ6_9ZZZZ</name>
<proteinExistence type="inferred from homology"/>
<dbReference type="InterPro" id="IPR001930">
    <property type="entry name" value="Peptidase_M1"/>
</dbReference>
<keyword evidence="6 11" id="KW-0378">Hydrolase</keyword>
<dbReference type="SUPFAM" id="SSF55486">
    <property type="entry name" value="Metalloproteases ('zincins'), catalytic domain"/>
    <property type="match status" value="1"/>
</dbReference>
<dbReference type="InterPro" id="IPR050344">
    <property type="entry name" value="Peptidase_M1_aminopeptidases"/>
</dbReference>
<dbReference type="PANTHER" id="PTHR11533:SF174">
    <property type="entry name" value="PUROMYCIN-SENSITIVE AMINOPEPTIDASE-RELATED"/>
    <property type="match status" value="1"/>
</dbReference>
<dbReference type="Gene3D" id="1.10.390.10">
    <property type="entry name" value="Neutral Protease Domain 2"/>
    <property type="match status" value="1"/>
</dbReference>
<dbReference type="PANTHER" id="PTHR11533">
    <property type="entry name" value="PROTEASE M1 ZINC METALLOPROTEASE"/>
    <property type="match status" value="1"/>
</dbReference>
<dbReference type="Pfam" id="PF13646">
    <property type="entry name" value="HEAT_2"/>
    <property type="match status" value="1"/>
</dbReference>
<evidence type="ECO:0000256" key="8">
    <source>
        <dbReference type="ARBA" id="ARBA00023049"/>
    </source>
</evidence>
<dbReference type="GO" id="GO:0016020">
    <property type="term" value="C:membrane"/>
    <property type="evidence" value="ECO:0007669"/>
    <property type="project" value="TreeGrafter"/>
</dbReference>
<dbReference type="GO" id="GO:0042277">
    <property type="term" value="F:peptide binding"/>
    <property type="evidence" value="ECO:0007669"/>
    <property type="project" value="TreeGrafter"/>
</dbReference>
<dbReference type="InterPro" id="IPR011989">
    <property type="entry name" value="ARM-like"/>
</dbReference>
<dbReference type="Pfam" id="PF01433">
    <property type="entry name" value="Peptidase_M1"/>
    <property type="match status" value="1"/>
</dbReference>
<dbReference type="GO" id="GO:0016285">
    <property type="term" value="F:alanyl aminopeptidase activity"/>
    <property type="evidence" value="ECO:0007669"/>
    <property type="project" value="UniProtKB-EC"/>
</dbReference>
<keyword evidence="8" id="KW-0482">Metalloprotease</keyword>
<dbReference type="Pfam" id="PF17900">
    <property type="entry name" value="Peptidase_M1_N"/>
    <property type="match status" value="1"/>
</dbReference>
<dbReference type="GO" id="GO:0070006">
    <property type="term" value="F:metalloaminopeptidase activity"/>
    <property type="evidence" value="ECO:0007669"/>
    <property type="project" value="TreeGrafter"/>
</dbReference>
<dbReference type="InterPro" id="IPR045357">
    <property type="entry name" value="Aminopeptidase_N-like_N"/>
</dbReference>
<accession>A0A7L9QBZ6</accession>
<dbReference type="GO" id="GO:0005615">
    <property type="term" value="C:extracellular space"/>
    <property type="evidence" value="ECO:0007669"/>
    <property type="project" value="TreeGrafter"/>
</dbReference>
<sequence>MSERLSFALPGARLQYGPDRVVRVEHIDLWLKPDFATKTLQGRVTTQVRAIEDGVASLRLDAVDLQIDRVLDAAGAPLAFRTTSTDLTIALDAPLAAGEPFAFAVEYRAIEPRRGVYFIDEPRQVWTQSQDTDARAWLPCFDHPAEKQTTTTTIVVEAGLFALGNGALVSREPHPDGEAFTYAQRVPHATYLLTMVAGAFSEIAQTHDRLPVFYYVAPGREAEGERSFGKTPQMIDAFEAAIGVPYAYERYSQIAVADFIFGGMENTSATTQTDRTLHDERAHLDFSSDPLVSHELAHQWFGDLVTCRDWSQAWLNEGFATYFEAVWAEADLGWDEYQQTIFETVASYLEEDGERYRRPIVCNLYRDPIELFDRHLYEKGGAVLHMLRGELGWERMKRALRTYVRDNATRNVETIDLVRGIEHATGRNMRGFFDQWIGRGGHPELTIRAEWHADESRLALEIEQKQTIDADHPAYTFDIDLGVVGEAPASIARDYGDGPVGHETRVRLHVERAVESFSIRTPAKPGLIRIDPGAYVLGEVTFALDVDDLRSILVADPAPVARIRAAVALAKSPASAARNALAQALGSEPFWGVAAEIAKVLGNAHAPFARNALLAARAHPHPKVRRAVASALGSYRDAEVADALIAMSEDASYFVAGAAAEALGKTRDARAFERLGALLDVPSWNATIASGAVRGLAALADERALAPLLAAIAADRPEPLRRAALRALAAHAKLVEAARTPAIDAIERALDDPSYLVRVSAYAAVEILLDARFLPALDRHADAEIDGRLRRDAAEAALRVRAAGKAPPELARLRDDVDTLRDEVQRLRALLEARTPA</sequence>
<dbReference type="PRINTS" id="PR00756">
    <property type="entry name" value="ALADIPTASE"/>
</dbReference>
<dbReference type="EMBL" id="MW000466">
    <property type="protein sequence ID" value="QOL00298.1"/>
    <property type="molecule type" value="Genomic_DNA"/>
</dbReference>
<dbReference type="CDD" id="cd09603">
    <property type="entry name" value="M1_APN_like"/>
    <property type="match status" value="1"/>
</dbReference>
<dbReference type="GO" id="GO:0008270">
    <property type="term" value="F:zinc ion binding"/>
    <property type="evidence" value="ECO:0007669"/>
    <property type="project" value="InterPro"/>
</dbReference>
<gene>
    <name evidence="11" type="primary">pepN</name>
</gene>
<dbReference type="InterPro" id="IPR042097">
    <property type="entry name" value="Aminopeptidase_N-like_N_sf"/>
</dbReference>
<dbReference type="InterPro" id="IPR016024">
    <property type="entry name" value="ARM-type_fold"/>
</dbReference>
<dbReference type="EC" id="3.4.11.2" evidence="11"/>
<evidence type="ECO:0000259" key="9">
    <source>
        <dbReference type="Pfam" id="PF01433"/>
    </source>
</evidence>
<dbReference type="Gene3D" id="1.25.10.10">
    <property type="entry name" value="Leucine-rich Repeat Variant"/>
    <property type="match status" value="2"/>
</dbReference>
<dbReference type="SUPFAM" id="SSF63737">
    <property type="entry name" value="Leukotriene A4 hydrolase N-terminal domain"/>
    <property type="match status" value="1"/>
</dbReference>
<evidence type="ECO:0000313" key="11">
    <source>
        <dbReference type="EMBL" id="QOL00298.1"/>
    </source>
</evidence>
<evidence type="ECO:0000256" key="6">
    <source>
        <dbReference type="ARBA" id="ARBA00022801"/>
    </source>
</evidence>
<dbReference type="InterPro" id="IPR014782">
    <property type="entry name" value="Peptidase_M1_dom"/>
</dbReference>
<comment type="similarity">
    <text evidence="2">Belongs to the peptidase M1 family.</text>
</comment>
<evidence type="ECO:0000259" key="10">
    <source>
        <dbReference type="Pfam" id="PF17900"/>
    </source>
</evidence>
<dbReference type="Gene3D" id="2.60.40.1730">
    <property type="entry name" value="tricorn interacting facor f3 domain"/>
    <property type="match status" value="1"/>
</dbReference>
<dbReference type="SUPFAM" id="SSF48371">
    <property type="entry name" value="ARM repeat"/>
    <property type="match status" value="1"/>
</dbReference>
<dbReference type="GO" id="GO:0043171">
    <property type="term" value="P:peptide catabolic process"/>
    <property type="evidence" value="ECO:0007669"/>
    <property type="project" value="TreeGrafter"/>
</dbReference>
<dbReference type="InterPro" id="IPR004155">
    <property type="entry name" value="PBS_lyase_HEAT"/>
</dbReference>
<feature type="domain" description="Peptidase M1 membrane alanine aminopeptidase" evidence="9">
    <location>
        <begin position="228"/>
        <end position="436"/>
    </location>
</feature>
<keyword evidence="5" id="KW-0479">Metal-binding</keyword>
<organism evidence="11">
    <name type="scientific">uncultured organism</name>
    <dbReference type="NCBI Taxonomy" id="155900"/>
    <lineage>
        <taxon>unclassified sequences</taxon>
        <taxon>environmental samples</taxon>
    </lineage>
</organism>
<keyword evidence="4" id="KW-0645">Protease</keyword>
<dbReference type="GO" id="GO:0006508">
    <property type="term" value="P:proteolysis"/>
    <property type="evidence" value="ECO:0007669"/>
    <property type="project" value="UniProtKB-KW"/>
</dbReference>
<protein>
    <submittedName>
        <fullName evidence="11">Aminopeptidase N</fullName>
        <ecNumber evidence="11">3.4.11.2</ecNumber>
    </submittedName>
</protein>
<evidence type="ECO:0000256" key="1">
    <source>
        <dbReference type="ARBA" id="ARBA00001947"/>
    </source>
</evidence>
<evidence type="ECO:0000256" key="4">
    <source>
        <dbReference type="ARBA" id="ARBA00022670"/>
    </source>
</evidence>
<comment type="cofactor">
    <cofactor evidence="1">
        <name>Zn(2+)</name>
        <dbReference type="ChEBI" id="CHEBI:29105"/>
    </cofactor>
</comment>
<evidence type="ECO:0000256" key="5">
    <source>
        <dbReference type="ARBA" id="ARBA00022723"/>
    </source>
</evidence>
<dbReference type="AlphaFoldDB" id="A0A7L9QBZ6"/>
<feature type="domain" description="Aminopeptidase N-like N-terminal" evidence="10">
    <location>
        <begin position="25"/>
        <end position="192"/>
    </location>
</feature>
<keyword evidence="3 11" id="KW-0031">Aminopeptidase</keyword>
<keyword evidence="7" id="KW-0862">Zinc</keyword>
<evidence type="ECO:0000256" key="3">
    <source>
        <dbReference type="ARBA" id="ARBA00022438"/>
    </source>
</evidence>
<reference evidence="11" key="1">
    <citation type="submission" date="2020-09" db="EMBL/GenBank/DDBJ databases">
        <title>A new high-throughput screening method to detect antimicrobial volatiles from metagenomic clone libraries.</title>
        <authorList>
            <person name="Stocker F."/>
            <person name="Obermeier M."/>
            <person name="Resch K."/>
            <person name="Berg G."/>
            <person name="Mueller Bogota C.A."/>
        </authorList>
    </citation>
    <scope>NUCLEOTIDE SEQUENCE</scope>
</reference>
<dbReference type="FunFam" id="1.10.390.10:FF:000013">
    <property type="entry name" value="Aminopeptidase N"/>
    <property type="match status" value="1"/>
</dbReference>